<evidence type="ECO:0000256" key="3">
    <source>
        <dbReference type="ARBA" id="ARBA00023054"/>
    </source>
</evidence>
<evidence type="ECO:0000313" key="9">
    <source>
        <dbReference type="Proteomes" id="UP000694941"/>
    </source>
</evidence>
<evidence type="ECO:0000256" key="4">
    <source>
        <dbReference type="ARBA" id="ARBA00023175"/>
    </source>
</evidence>
<evidence type="ECO:0000256" key="1">
    <source>
        <dbReference type="ARBA" id="ARBA00022741"/>
    </source>
</evidence>
<dbReference type="PROSITE" id="PS50006">
    <property type="entry name" value="FHA_DOMAIN"/>
    <property type="match status" value="1"/>
</dbReference>
<dbReference type="SUPFAM" id="SSF52540">
    <property type="entry name" value="P-loop containing nucleoside triphosphate hydrolases"/>
    <property type="match status" value="1"/>
</dbReference>
<feature type="domain" description="Kinesin motor" evidence="8">
    <location>
        <begin position="66"/>
        <end position="423"/>
    </location>
</feature>
<dbReference type="InterPro" id="IPR035892">
    <property type="entry name" value="C2_domain_sf"/>
</dbReference>
<dbReference type="PROSITE" id="PS50067">
    <property type="entry name" value="KINESIN_MOTOR_2"/>
    <property type="match status" value="1"/>
</dbReference>
<feature type="binding site" evidence="5">
    <location>
        <begin position="173"/>
        <end position="180"/>
    </location>
    <ligand>
        <name>ATP</name>
        <dbReference type="ChEBI" id="CHEBI:30616"/>
    </ligand>
</feature>
<dbReference type="SMART" id="SM00129">
    <property type="entry name" value="KISc"/>
    <property type="match status" value="1"/>
</dbReference>
<dbReference type="InterPro" id="IPR000253">
    <property type="entry name" value="FHA_dom"/>
</dbReference>
<dbReference type="InterPro" id="IPR022140">
    <property type="entry name" value="Kinesin-like_KIF1-typ"/>
</dbReference>
<accession>A0ABM1SNJ3</accession>
<dbReference type="PROSITE" id="PS00411">
    <property type="entry name" value="KINESIN_MOTOR_1"/>
    <property type="match status" value="1"/>
</dbReference>
<dbReference type="Gene3D" id="2.60.200.20">
    <property type="match status" value="1"/>
</dbReference>
<dbReference type="RefSeq" id="XP_022245199.1">
    <property type="nucleotide sequence ID" value="XM_022389491.1"/>
</dbReference>
<keyword evidence="9" id="KW-1185">Reference proteome</keyword>
<proteinExistence type="inferred from homology"/>
<protein>
    <submittedName>
        <fullName evidence="10">Kinesin-like protein KIF28P</fullName>
    </submittedName>
</protein>
<dbReference type="Pfam" id="PF00225">
    <property type="entry name" value="Kinesin"/>
    <property type="match status" value="1"/>
</dbReference>
<feature type="domain" description="FHA" evidence="7">
    <location>
        <begin position="547"/>
        <end position="601"/>
    </location>
</feature>
<dbReference type="PANTHER" id="PTHR47117">
    <property type="entry name" value="STAR-RELATED LIPID TRANSFER PROTEIN 9"/>
    <property type="match status" value="1"/>
</dbReference>
<comment type="similarity">
    <text evidence="5">Belongs to the TRAFAC class myosin-kinesin ATPase superfamily. Kinesin family.</text>
</comment>
<evidence type="ECO:0000256" key="6">
    <source>
        <dbReference type="SAM" id="Coils"/>
    </source>
</evidence>
<evidence type="ECO:0000256" key="2">
    <source>
        <dbReference type="ARBA" id="ARBA00022840"/>
    </source>
</evidence>
<evidence type="ECO:0000259" key="8">
    <source>
        <dbReference type="PROSITE" id="PS50067"/>
    </source>
</evidence>
<dbReference type="InterPro" id="IPR027417">
    <property type="entry name" value="P-loop_NTPase"/>
</dbReference>
<dbReference type="SMART" id="SM00240">
    <property type="entry name" value="FHA"/>
    <property type="match status" value="1"/>
</dbReference>
<keyword evidence="3 6" id="KW-0175">Coiled coil</keyword>
<dbReference type="SUPFAM" id="SSF49562">
    <property type="entry name" value="C2 domain (Calcium/lipid-binding domain, CaLB)"/>
    <property type="match status" value="1"/>
</dbReference>
<dbReference type="InterPro" id="IPR036961">
    <property type="entry name" value="Kinesin_motor_dom_sf"/>
</dbReference>
<reference evidence="10" key="1">
    <citation type="submission" date="2025-08" db="UniProtKB">
        <authorList>
            <consortium name="RefSeq"/>
        </authorList>
    </citation>
    <scope>IDENTIFICATION</scope>
    <source>
        <tissue evidence="10">Muscle</tissue>
    </source>
</reference>
<dbReference type="Gene3D" id="3.40.850.10">
    <property type="entry name" value="Kinesin motor domain"/>
    <property type="match status" value="1"/>
</dbReference>
<gene>
    <name evidence="10" type="primary">LOC106462288</name>
</gene>
<evidence type="ECO:0000256" key="5">
    <source>
        <dbReference type="PROSITE-ProRule" id="PRU00283"/>
    </source>
</evidence>
<dbReference type="InterPro" id="IPR001752">
    <property type="entry name" value="Kinesin_motor_dom"/>
</dbReference>
<evidence type="ECO:0000259" key="7">
    <source>
        <dbReference type="PROSITE" id="PS50006"/>
    </source>
</evidence>
<dbReference type="InterPro" id="IPR008984">
    <property type="entry name" value="SMAD_FHA_dom_sf"/>
</dbReference>
<keyword evidence="2 5" id="KW-0067">ATP-binding</keyword>
<evidence type="ECO:0000313" key="10">
    <source>
        <dbReference type="RefSeq" id="XP_022245199.1"/>
    </source>
</evidence>
<dbReference type="InterPro" id="IPR019821">
    <property type="entry name" value="Kinesin_motor_CS"/>
</dbReference>
<keyword evidence="1 5" id="KW-0547">Nucleotide-binding</keyword>
<organism evidence="9 10">
    <name type="scientific">Limulus polyphemus</name>
    <name type="common">Atlantic horseshoe crab</name>
    <dbReference type="NCBI Taxonomy" id="6850"/>
    <lineage>
        <taxon>Eukaryota</taxon>
        <taxon>Metazoa</taxon>
        <taxon>Ecdysozoa</taxon>
        <taxon>Arthropoda</taxon>
        <taxon>Chelicerata</taxon>
        <taxon>Merostomata</taxon>
        <taxon>Xiphosura</taxon>
        <taxon>Limulidae</taxon>
        <taxon>Limulus</taxon>
    </lineage>
</organism>
<sequence>MTEEELKLACARLVDKYSDDLSESLQVETWHLKPIHASNFGKDMAPYQLLKTIKRKFVSTMPEAENVKVAVRVRPFNAREKQRDATNIISMEGSTTFLFNPVAPKEEPKKFAYDFSYWSNDGYIEQDNGYCTADPSHPNGSKFADQAKVYEDLGRGVLSNAWEGYNSTLFAYGQTGSGKSYSVIGYGPNKGIVPLFCEEMFQGIEEKKSSGDATEFEVRFSMLEIYSEVARDLLGNTGNKKKGLKVREHPKKGFYADGLKTYMVTGYKDIQSKIEEGTLNRSIASTNMNATSSRAHTIVGITLIQKAKNATGQETAKTSVVNLVDLAGSERVASTGATGDRLKEGAAINQSLSCLGNCIHALAEKSSGKNTRVPYRDSVLTRLLMNALGGNSKTVMVAAISPADINYEETLSTLRYADRAKQIKTLATINEDPTEKMIRELREENEKLKKALQSGEIGISDGKPGMSEDEIALYWIKREEEMKARLAENNRELMQMKQSYEEKMKQAQQQQKVDDNKAKIEEEKKKHPHLANLNFDPLLSGKITHIIKLGKNTIGKSDTDITLFGPSIHDMHAVITRDNDGVISIEGCSSDSRILLNGDPVTSEVVLSHCDRLMFGTTQLYVYNNPEQAKKSKETYPEVTYEMAQEEIANKAGINMDSDDHSLETALLNKDLLEVLPGIDEANSISEELDKRVKFEVMLISPQMIGKLSGRTEVLVKMRNLENELEFEWPKDVFLNRLYLMKEMYQNYESGEEWDLPEERDPFIEHINTEVRIGNVQVFLQPLAYMVEQKEQLEITDFKGTEVGIMNVEVVPCTETGKEYCENDDVFIDNPAELIGKNLHFIMKIHGCRGLPNKYRDIRCKYRVFLDEEDTVSEIVTSTINPDFNHQKTFSFKPVTQQLVDYLNNGAIMVQVWGKQKIRNSVIPKAEGKNTKQMFQADLLNHANNLANGFRMNGRTVDPNKQSIIVELLLMKKQQGRQQQRLENFKKLISVAEKQNQRSVPVYIIKDLMSASTPEAAEPILAQLSSDDEYGDYNRVRSSSACILL</sequence>
<feature type="coiled-coil region" evidence="6">
    <location>
        <begin position="434"/>
        <end position="526"/>
    </location>
</feature>
<dbReference type="SUPFAM" id="SSF49879">
    <property type="entry name" value="SMAD/FHA domain"/>
    <property type="match status" value="1"/>
</dbReference>
<dbReference type="Pfam" id="PF00498">
    <property type="entry name" value="FHA"/>
    <property type="match status" value="1"/>
</dbReference>
<keyword evidence="4 5" id="KW-0505">Motor protein</keyword>
<dbReference type="PRINTS" id="PR00380">
    <property type="entry name" value="KINESINHEAVY"/>
</dbReference>
<dbReference type="GeneID" id="106462288"/>
<name>A0ABM1SNJ3_LIMPO</name>
<dbReference type="Proteomes" id="UP000694941">
    <property type="component" value="Unplaced"/>
</dbReference>
<dbReference type="Pfam" id="PF12423">
    <property type="entry name" value="KIF1B"/>
    <property type="match status" value="1"/>
</dbReference>